<dbReference type="UniPathway" id="UPA00051">
    <property type="reaction ID" value="UER00449"/>
</dbReference>
<dbReference type="PIRSF" id="PIRSF001434">
    <property type="entry name" value="CGS"/>
    <property type="match status" value="1"/>
</dbReference>
<dbReference type="PANTHER" id="PTHR11808">
    <property type="entry name" value="TRANS-SULFURATION ENZYME FAMILY MEMBER"/>
    <property type="match status" value="1"/>
</dbReference>
<dbReference type="InterPro" id="IPR015424">
    <property type="entry name" value="PyrdxlP-dep_Trfase"/>
</dbReference>
<keyword evidence="2 3" id="KW-0663">Pyridoxal phosphate</keyword>
<dbReference type="FunFam" id="3.90.1150.10:FF:000033">
    <property type="entry name" value="Cystathionine gamma-synthase"/>
    <property type="match status" value="1"/>
</dbReference>
<evidence type="ECO:0000256" key="3">
    <source>
        <dbReference type="HAMAP-Rule" id="MF_02056"/>
    </source>
</evidence>
<comment type="subunit">
    <text evidence="3">Homotetramer.</text>
</comment>
<dbReference type="Proteomes" id="UP000574761">
    <property type="component" value="Unassembled WGS sequence"/>
</dbReference>
<dbReference type="GO" id="GO:0030170">
    <property type="term" value="F:pyridoxal phosphate binding"/>
    <property type="evidence" value="ECO:0007669"/>
    <property type="project" value="UniProtKB-UniRule"/>
</dbReference>
<dbReference type="CDD" id="cd00614">
    <property type="entry name" value="CGS_like"/>
    <property type="match status" value="1"/>
</dbReference>
<dbReference type="InterPro" id="IPR015421">
    <property type="entry name" value="PyrdxlP-dep_Trfase_major"/>
</dbReference>
<dbReference type="GO" id="GO:0071268">
    <property type="term" value="P:homocysteine biosynthetic process"/>
    <property type="evidence" value="ECO:0007669"/>
    <property type="project" value="InterPro"/>
</dbReference>
<proteinExistence type="inferred from homology"/>
<feature type="modified residue" description="N6-(pyridoxal phosphate)lysine" evidence="3 4">
    <location>
        <position position="207"/>
    </location>
</feature>
<comment type="function">
    <text evidence="3">Catalyzes the formation of L-homocysteine from O-succinyl-L-homoserine (OSHS) and hydrogen sulfide.</text>
</comment>
<dbReference type="GO" id="GO:0019346">
    <property type="term" value="P:transsulfuration"/>
    <property type="evidence" value="ECO:0007669"/>
    <property type="project" value="InterPro"/>
</dbReference>
<accession>A0A7W6D3S9</accession>
<comment type="cofactor">
    <cofactor evidence="1 3 5">
        <name>pyridoxal 5'-phosphate</name>
        <dbReference type="ChEBI" id="CHEBI:597326"/>
    </cofactor>
</comment>
<evidence type="ECO:0000256" key="2">
    <source>
        <dbReference type="ARBA" id="ARBA00022898"/>
    </source>
</evidence>
<comment type="catalytic activity">
    <reaction evidence="3">
        <text>O-succinyl-L-homoserine + hydrogen sulfide = L-homocysteine + succinate</text>
        <dbReference type="Rhea" id="RHEA:27826"/>
        <dbReference type="ChEBI" id="CHEBI:29919"/>
        <dbReference type="ChEBI" id="CHEBI:30031"/>
        <dbReference type="ChEBI" id="CHEBI:57661"/>
        <dbReference type="ChEBI" id="CHEBI:58199"/>
    </reaction>
</comment>
<dbReference type="InterPro" id="IPR015422">
    <property type="entry name" value="PyrdxlP-dep_Trfase_small"/>
</dbReference>
<keyword evidence="3" id="KW-0028">Amino-acid biosynthesis</keyword>
<dbReference type="InterPro" id="IPR006234">
    <property type="entry name" value="O-succ-hSer_sulfhydrylase"/>
</dbReference>
<reference evidence="6 7" key="1">
    <citation type="submission" date="2020-08" db="EMBL/GenBank/DDBJ databases">
        <title>Genomic Encyclopedia of Type Strains, Phase IV (KMG-IV): sequencing the most valuable type-strain genomes for metagenomic binning, comparative biology and taxonomic classification.</title>
        <authorList>
            <person name="Goeker M."/>
        </authorList>
    </citation>
    <scope>NUCLEOTIDE SEQUENCE [LARGE SCALE GENOMIC DNA]</scope>
    <source>
        <strain evidence="6 7">DSM 100211</strain>
    </source>
</reference>
<dbReference type="AlphaFoldDB" id="A0A7W6D3S9"/>
<dbReference type="NCBIfam" id="NF005696">
    <property type="entry name" value="PRK07504.1"/>
    <property type="match status" value="1"/>
</dbReference>
<dbReference type="GO" id="GO:0071266">
    <property type="term" value="P:'de novo' L-methionine biosynthetic process"/>
    <property type="evidence" value="ECO:0007669"/>
    <property type="project" value="UniProtKB-UniRule"/>
</dbReference>
<dbReference type="Pfam" id="PF01053">
    <property type="entry name" value="Cys_Met_Meta_PP"/>
    <property type="match status" value="1"/>
</dbReference>
<evidence type="ECO:0000313" key="6">
    <source>
        <dbReference type="EMBL" id="MBB3976240.1"/>
    </source>
</evidence>
<dbReference type="RefSeq" id="WP_183801249.1">
    <property type="nucleotide sequence ID" value="NZ_JACIEE010000003.1"/>
</dbReference>
<evidence type="ECO:0000256" key="1">
    <source>
        <dbReference type="ARBA" id="ARBA00001933"/>
    </source>
</evidence>
<comment type="similarity">
    <text evidence="3">Belongs to the trans-sulfuration enzymes family. MetZ subfamily.</text>
</comment>
<dbReference type="HAMAP" id="MF_02056">
    <property type="entry name" value="MetZ"/>
    <property type="match status" value="1"/>
</dbReference>
<gene>
    <name evidence="3" type="primary">metZ</name>
    <name evidence="6" type="ORF">GGQ64_001429</name>
</gene>
<keyword evidence="3 6" id="KW-0808">Transferase</keyword>
<evidence type="ECO:0000256" key="5">
    <source>
        <dbReference type="RuleBase" id="RU362118"/>
    </source>
</evidence>
<dbReference type="GO" id="GO:0016846">
    <property type="term" value="F:carbon-sulfur lyase activity"/>
    <property type="evidence" value="ECO:0007669"/>
    <property type="project" value="TreeGrafter"/>
</dbReference>
<protein>
    <recommendedName>
        <fullName evidence="3">O-succinylhomoserine sulfhydrylase</fullName>
        <shortName evidence="3">OSH sulfhydrylase</shortName>
        <shortName evidence="3">OSHS sulfhydrylase</shortName>
        <ecNumber evidence="3">2.5.1.-</ecNumber>
    </recommendedName>
</protein>
<dbReference type="Gene3D" id="3.90.1150.10">
    <property type="entry name" value="Aspartate Aminotransferase, domain 1"/>
    <property type="match status" value="1"/>
</dbReference>
<keyword evidence="3" id="KW-0486">Methionine biosynthesis</keyword>
<evidence type="ECO:0000313" key="7">
    <source>
        <dbReference type="Proteomes" id="UP000574761"/>
    </source>
</evidence>
<dbReference type="GO" id="GO:0005737">
    <property type="term" value="C:cytoplasm"/>
    <property type="evidence" value="ECO:0007669"/>
    <property type="project" value="TreeGrafter"/>
</dbReference>
<dbReference type="InterPro" id="IPR000277">
    <property type="entry name" value="Cys/Met-Metab_PyrdxlP-dep_enz"/>
</dbReference>
<dbReference type="EMBL" id="JACIEE010000003">
    <property type="protein sequence ID" value="MBB3976240.1"/>
    <property type="molecule type" value="Genomic_DNA"/>
</dbReference>
<dbReference type="SUPFAM" id="SSF53383">
    <property type="entry name" value="PLP-dependent transferases"/>
    <property type="match status" value="1"/>
</dbReference>
<dbReference type="NCBIfam" id="TIGR01325">
    <property type="entry name" value="O_suc_HS_sulf"/>
    <property type="match status" value="1"/>
</dbReference>
<dbReference type="GO" id="GO:0016765">
    <property type="term" value="F:transferase activity, transferring alkyl or aryl (other than methyl) groups"/>
    <property type="evidence" value="ECO:0007669"/>
    <property type="project" value="UniProtKB-UniRule"/>
</dbReference>
<organism evidence="6 7">
    <name type="scientific">Mycoplana azooxidifex</name>
    <dbReference type="NCBI Taxonomy" id="1636188"/>
    <lineage>
        <taxon>Bacteria</taxon>
        <taxon>Pseudomonadati</taxon>
        <taxon>Pseudomonadota</taxon>
        <taxon>Alphaproteobacteria</taxon>
        <taxon>Hyphomicrobiales</taxon>
        <taxon>Rhizobiaceae</taxon>
        <taxon>Mycoplana</taxon>
    </lineage>
</organism>
<evidence type="ECO:0000256" key="4">
    <source>
        <dbReference type="PIRSR" id="PIRSR001434-2"/>
    </source>
</evidence>
<dbReference type="Gene3D" id="3.40.640.10">
    <property type="entry name" value="Type I PLP-dependent aspartate aminotransferase-like (Major domain)"/>
    <property type="match status" value="1"/>
</dbReference>
<comment type="pathway">
    <text evidence="3">Amino-acid biosynthesis; L-methionine biosynthesis via de novo pathway; L-homocysteine from O-succinyl-L-homoserine: step 1/1.</text>
</comment>
<dbReference type="PANTHER" id="PTHR11808:SF80">
    <property type="entry name" value="CYSTATHIONINE GAMMA-LYASE"/>
    <property type="match status" value="1"/>
</dbReference>
<dbReference type="EC" id="2.5.1.-" evidence="3"/>
<sequence length="394" mass="42792">MSKSWRPATQLVHGGTMRSQHAETSEAIFLTQGFVYESSEAAEARFKGETDGFIYARYGSPTNDMFERRMCLLEGAEEGRAMASGMAAVAAAILCQVKAGDHIVAARALFGSCRWVVETLAPRYGIEFTLVDGRDLANWEKAIRKNTKVFFLESPTNPTLEVVDIAGVARLANQIGAKVVVDNVFATPLYQKPLELGAHIVVYSATKHIDGQGRCLGGIVLSDKEWIEESLQDYFRHTGPAMSPFNAWTLLKGIETLPLRVRQQTENASKIADFLAGHPKVEQVIYPGRKDHPQADIVAKQMSGGSTLVCLHLKGGKEAAFALQNALEIVEISNNLGDAKSLITHPGTTTHKNLTDEARAELGISPGTVRLSAGIEDGEDLLADFAQALEKVRG</sequence>
<keyword evidence="7" id="KW-1185">Reference proteome</keyword>
<comment type="caution">
    <text evidence="6">The sequence shown here is derived from an EMBL/GenBank/DDBJ whole genome shotgun (WGS) entry which is preliminary data.</text>
</comment>
<dbReference type="FunFam" id="3.40.640.10:FF:000046">
    <property type="entry name" value="Cystathionine gamma-lyase"/>
    <property type="match status" value="1"/>
</dbReference>
<name>A0A7W6D3S9_9HYPH</name>